<dbReference type="eggNOG" id="COG1683">
    <property type="taxonomic scope" value="Bacteria"/>
</dbReference>
<name>A0A097ASE1_THEKI</name>
<dbReference type="OrthoDB" id="9797779at2"/>
<dbReference type="RefSeq" id="WP_049685448.1">
    <property type="nucleotide sequence ID" value="NZ_CP009170.1"/>
</dbReference>
<dbReference type="STRING" id="2325.TKV_c15770"/>
<dbReference type="HOGENOM" id="CLU_076318_1_1_9"/>
<accession>A0A097ASE1</accession>
<dbReference type="PANTHER" id="PTHR30087:SF1">
    <property type="entry name" value="HYPOTHETICAL CYTOSOLIC PROTEIN"/>
    <property type="match status" value="1"/>
</dbReference>
<organism evidence="1 2">
    <name type="scientific">Thermoanaerobacter kivui</name>
    <name type="common">Acetogenium kivui</name>
    <dbReference type="NCBI Taxonomy" id="2325"/>
    <lineage>
        <taxon>Bacteria</taxon>
        <taxon>Bacillati</taxon>
        <taxon>Bacillota</taxon>
        <taxon>Clostridia</taxon>
        <taxon>Thermoanaerobacterales</taxon>
        <taxon>Thermoanaerobacteraceae</taxon>
        <taxon>Thermoanaerobacter</taxon>
    </lineage>
</organism>
<dbReference type="KEGG" id="tki:TKV_c15770"/>
<evidence type="ECO:0000313" key="2">
    <source>
        <dbReference type="Proteomes" id="UP000029669"/>
    </source>
</evidence>
<dbReference type="InterPro" id="IPR007553">
    <property type="entry name" value="2-thiour_desulf"/>
</dbReference>
<protein>
    <submittedName>
        <fullName evidence="1">Uncharacterized protein</fullName>
    </submittedName>
</protein>
<dbReference type="Proteomes" id="UP000029669">
    <property type="component" value="Chromosome"/>
</dbReference>
<keyword evidence="2" id="KW-1185">Reference proteome</keyword>
<dbReference type="AlphaFoldDB" id="A0A097ASE1"/>
<gene>
    <name evidence="1" type="ORF">TKV_c15770</name>
</gene>
<dbReference type="Pfam" id="PF04463">
    <property type="entry name" value="2-thiour_desulf"/>
    <property type="match status" value="1"/>
</dbReference>
<sequence length="144" mass="15846">MYLVSACLAGINCKYDGGNNLKEEIKKLVGEGKAILVCPEQLGGLPTPRLPSEIRGDKVFDIEGKEVTENFYRGAYETLKIAKMYGITQAIFKAKSPSCGCGKIYDGTFSGNLIEGDGITTRVLRKHGISVMTEHDFYKMIKNE</sequence>
<proteinExistence type="predicted"/>
<dbReference type="PANTHER" id="PTHR30087">
    <property type="entry name" value="INNER MEMBRANE PROTEIN"/>
    <property type="match status" value="1"/>
</dbReference>
<evidence type="ECO:0000313" key="1">
    <source>
        <dbReference type="EMBL" id="AIS52741.1"/>
    </source>
</evidence>
<dbReference type="EMBL" id="CP009170">
    <property type="protein sequence ID" value="AIS52741.1"/>
    <property type="molecule type" value="Genomic_DNA"/>
</dbReference>
<reference evidence="2" key="1">
    <citation type="journal article" date="2015" name="Genome Announc.">
        <title>Whole-Genome Sequences of 80 Environmental and Clinical Isolates of Burkholderia pseudomallei.</title>
        <authorList>
            <person name="Johnson S.L."/>
            <person name="Baker A.L."/>
            <person name="Chain P.S."/>
            <person name="Currie B.J."/>
            <person name="Daligault H.E."/>
            <person name="Davenport K.W."/>
            <person name="Davis C.B."/>
            <person name="Inglis T.J."/>
            <person name="Kaestli M."/>
            <person name="Koren S."/>
            <person name="Mayo M."/>
            <person name="Merritt A.J."/>
            <person name="Price E.P."/>
            <person name="Sarovich D.S."/>
            <person name="Warner J."/>
            <person name="Rosovitz M.J."/>
        </authorList>
    </citation>
    <scope>NUCLEOTIDE SEQUENCE [LARGE SCALE GENOMIC DNA]</scope>
    <source>
        <strain evidence="2">DSM 2030</strain>
    </source>
</reference>